<comment type="caution">
    <text evidence="1">The sequence shown here is derived from an EMBL/GenBank/DDBJ whole genome shotgun (WGS) entry which is preliminary data.</text>
</comment>
<gene>
    <name evidence="1" type="ORF">AACH00_05970</name>
</gene>
<protein>
    <recommendedName>
        <fullName evidence="3">Peptidase C25-like protein</fullName>
    </recommendedName>
</protein>
<accession>A0ABU9C2N8</accession>
<reference evidence="1 2" key="1">
    <citation type="submission" date="2024-04" db="EMBL/GenBank/DDBJ databases">
        <title>Novel species of the genus Ideonella isolated from streams.</title>
        <authorList>
            <person name="Lu H."/>
        </authorList>
    </citation>
    <scope>NUCLEOTIDE SEQUENCE [LARGE SCALE GENOMIC DNA]</scope>
    <source>
        <strain evidence="1 2">LYT19W</strain>
    </source>
</reference>
<organism evidence="1 2">
    <name type="scientific">Ideonella margarita</name>
    <dbReference type="NCBI Taxonomy" id="2984191"/>
    <lineage>
        <taxon>Bacteria</taxon>
        <taxon>Pseudomonadati</taxon>
        <taxon>Pseudomonadota</taxon>
        <taxon>Betaproteobacteria</taxon>
        <taxon>Burkholderiales</taxon>
        <taxon>Sphaerotilaceae</taxon>
        <taxon>Ideonella</taxon>
    </lineage>
</organism>
<sequence length="511" mass="54300">MSIDKLVVTHHGALTKKYGTAGVQRITKALRTLITADKRRGLITAVVHLDVAADMTGAGQAVGAAADAKACKQAIDRLCKAHDPHYVMLLGGPDIVPMVPVRNPAWSEKDGDGDQVVPTDLPYACDTAYSTNPNRFLGPTRVVGRLPDVIGNTDSSLLAQLITAAARAEPRAPEDYQSGFSITAQAWQASTELSLKNILGTTDALHSVPPEGPAWSKGQLSARVHFINCHGADASSQYFGQPPGVEEFPVAHDAKRLRDRVSAGTVVAAECCYGAQLYDPKDAGGQHGIALAYLLDGASAFFGSSTIAYGPSEGNASADLICQFFLQQVLSGASTGRAALEARQKFAGARTHLDPYDLKTLMQFYLLGDPSLHPVSTNGHALTRTAAFKKAFSKTRDRSVRGLRREKLIREGSHLAKAMPALEPIDTAPSTSVAKTLAAMAKETGLAPSQQTRMSFAVQPTVKTKPSTRQVHVIKGPVPQGSNAAGVVRIVAIVATEDDGELLHVRRLHAR</sequence>
<dbReference type="EMBL" id="JBBUTI010000004">
    <property type="protein sequence ID" value="MEK8045891.1"/>
    <property type="molecule type" value="Genomic_DNA"/>
</dbReference>
<keyword evidence="2" id="KW-1185">Reference proteome</keyword>
<evidence type="ECO:0000313" key="1">
    <source>
        <dbReference type="EMBL" id="MEK8045891.1"/>
    </source>
</evidence>
<proteinExistence type="predicted"/>
<evidence type="ECO:0000313" key="2">
    <source>
        <dbReference type="Proteomes" id="UP001379945"/>
    </source>
</evidence>
<dbReference type="Proteomes" id="UP001379945">
    <property type="component" value="Unassembled WGS sequence"/>
</dbReference>
<name>A0ABU9C2N8_9BURK</name>
<dbReference type="RefSeq" id="WP_341398175.1">
    <property type="nucleotide sequence ID" value="NZ_JBBUTI010000004.1"/>
</dbReference>
<evidence type="ECO:0008006" key="3">
    <source>
        <dbReference type="Google" id="ProtNLM"/>
    </source>
</evidence>